<dbReference type="InterPro" id="IPR007349">
    <property type="entry name" value="DUF418"/>
</dbReference>
<dbReference type="RefSeq" id="WP_198485105.1">
    <property type="nucleotide sequence ID" value="NZ_CP047187.1"/>
</dbReference>
<evidence type="ECO:0000256" key="1">
    <source>
        <dbReference type="SAM" id="MobiDB-lite"/>
    </source>
</evidence>
<feature type="transmembrane region" description="Helical" evidence="2">
    <location>
        <begin position="201"/>
        <end position="219"/>
    </location>
</feature>
<dbReference type="InterPro" id="IPR052529">
    <property type="entry name" value="Bact_Transport_Assoc"/>
</dbReference>
<dbReference type="EMBL" id="JACHWT010000005">
    <property type="protein sequence ID" value="MBB3116132.1"/>
    <property type="molecule type" value="Genomic_DNA"/>
</dbReference>
<evidence type="ECO:0000259" key="3">
    <source>
        <dbReference type="Pfam" id="PF04235"/>
    </source>
</evidence>
<dbReference type="PANTHER" id="PTHR30590:SF2">
    <property type="entry name" value="INNER MEMBRANE PROTEIN"/>
    <property type="match status" value="1"/>
</dbReference>
<evidence type="ECO:0000313" key="5">
    <source>
        <dbReference type="Proteomes" id="UP000612712"/>
    </source>
</evidence>
<feature type="transmembrane region" description="Helical" evidence="2">
    <location>
        <begin position="231"/>
        <end position="250"/>
    </location>
</feature>
<accession>A0A8H9Y6X7</accession>
<gene>
    <name evidence="4" type="ORF">FHU32_001359</name>
</gene>
<feature type="region of interest" description="Disordered" evidence="1">
    <location>
        <begin position="1"/>
        <end position="49"/>
    </location>
</feature>
<keyword evidence="2" id="KW-0812">Transmembrane</keyword>
<dbReference type="Proteomes" id="UP000612712">
    <property type="component" value="Unassembled WGS sequence"/>
</dbReference>
<protein>
    <submittedName>
        <fullName evidence="4">Putative membrane protein YeiB</fullName>
    </submittedName>
</protein>
<proteinExistence type="predicted"/>
<comment type="caution">
    <text evidence="4">The sequence shown here is derived from an EMBL/GenBank/DDBJ whole genome shotgun (WGS) entry which is preliminary data.</text>
</comment>
<name>A0A8H9Y6X7_9CORY</name>
<feature type="transmembrane region" description="Helical" evidence="2">
    <location>
        <begin position="302"/>
        <end position="319"/>
    </location>
</feature>
<reference evidence="4" key="1">
    <citation type="submission" date="2020-08" db="EMBL/GenBank/DDBJ databases">
        <title>Sequencing the genomes of 1000 actinobacteria strains.</title>
        <authorList>
            <person name="Klenk H.-P."/>
        </authorList>
    </citation>
    <scope>NUCLEOTIDE SEQUENCE</scope>
    <source>
        <strain evidence="4">DSM 20582</strain>
    </source>
</reference>
<feature type="transmembrane region" description="Helical" evidence="2">
    <location>
        <begin position="155"/>
        <end position="172"/>
    </location>
</feature>
<feature type="compositionally biased region" description="Low complexity" evidence="1">
    <location>
        <begin position="13"/>
        <end position="49"/>
    </location>
</feature>
<feature type="transmembrane region" description="Helical" evidence="2">
    <location>
        <begin position="331"/>
        <end position="355"/>
    </location>
</feature>
<dbReference type="Pfam" id="PF04235">
    <property type="entry name" value="DUF418"/>
    <property type="match status" value="1"/>
</dbReference>
<keyword evidence="2" id="KW-1133">Transmembrane helix</keyword>
<feature type="domain" description="DUF418" evidence="3">
    <location>
        <begin position="231"/>
        <end position="373"/>
    </location>
</feature>
<evidence type="ECO:0000256" key="2">
    <source>
        <dbReference type="SAM" id="Phobius"/>
    </source>
</evidence>
<sequence length="380" mass="40108">MPPSSRPSPTDPTPADTAPAAGAAASATAPAATGTAPATPAPTGTTPAPAAPAARIVALDVLRGFALCGILVVNIPPLLWLEQTPGTAWIRTVLDITVQERFFPLFSLLFGISFGLLWHRLETRDARPRVVMLRRLLMLLVLGVVHQQLQPGEALLPYALVGLVVLLPLTWVPRTVRTPVHAVLGVVATLVAVHQGGGVLLVPALLVLGVALAHPRVLAAVTGPSRGTRHGLAVVAAVTAAVAVAGAVTWTGTPHVRALPWFSPAFGLATMVLYATTVLLLLRSRVGGVVRRLWEPFGRTALSNYVGATLLVLAAAVTAEGLGGVPWRGDAGYPLAVVMAVVILLVQYGLTVVWLRHFRQGPLEWAWRCVTYRTMLPIRR</sequence>
<feature type="compositionally biased region" description="Pro residues" evidence="1">
    <location>
        <begin position="1"/>
        <end position="12"/>
    </location>
</feature>
<organism evidence="4 5">
    <name type="scientific">Corynebacterium bovis DSM 20582 = CIP 54.80</name>
    <dbReference type="NCBI Taxonomy" id="927655"/>
    <lineage>
        <taxon>Bacteria</taxon>
        <taxon>Bacillati</taxon>
        <taxon>Actinomycetota</taxon>
        <taxon>Actinomycetes</taxon>
        <taxon>Mycobacteriales</taxon>
        <taxon>Corynebacteriaceae</taxon>
        <taxon>Corynebacterium</taxon>
    </lineage>
</organism>
<evidence type="ECO:0000313" key="4">
    <source>
        <dbReference type="EMBL" id="MBB3116132.1"/>
    </source>
</evidence>
<dbReference type="PANTHER" id="PTHR30590">
    <property type="entry name" value="INNER MEMBRANE PROTEIN"/>
    <property type="match status" value="1"/>
</dbReference>
<dbReference type="AlphaFoldDB" id="A0A8H9Y6X7"/>
<keyword evidence="2" id="KW-0472">Membrane</keyword>
<feature type="transmembrane region" description="Helical" evidence="2">
    <location>
        <begin position="262"/>
        <end position="282"/>
    </location>
</feature>
<feature type="transmembrane region" description="Helical" evidence="2">
    <location>
        <begin position="179"/>
        <end position="195"/>
    </location>
</feature>
<feature type="transmembrane region" description="Helical" evidence="2">
    <location>
        <begin position="101"/>
        <end position="119"/>
    </location>
</feature>
<feature type="transmembrane region" description="Helical" evidence="2">
    <location>
        <begin position="61"/>
        <end position="81"/>
    </location>
</feature>
<feature type="transmembrane region" description="Helical" evidence="2">
    <location>
        <begin position="131"/>
        <end position="149"/>
    </location>
</feature>